<protein>
    <submittedName>
        <fullName evidence="1">Uncharacterized protein</fullName>
    </submittedName>
</protein>
<evidence type="ECO:0000313" key="1">
    <source>
        <dbReference type="EMBL" id="CAI3985406.1"/>
    </source>
</evidence>
<proteinExistence type="predicted"/>
<organism evidence="1">
    <name type="scientific">Cladocopium goreaui</name>
    <dbReference type="NCBI Taxonomy" id="2562237"/>
    <lineage>
        <taxon>Eukaryota</taxon>
        <taxon>Sar</taxon>
        <taxon>Alveolata</taxon>
        <taxon>Dinophyceae</taxon>
        <taxon>Suessiales</taxon>
        <taxon>Symbiodiniaceae</taxon>
        <taxon>Cladocopium</taxon>
    </lineage>
</organism>
<evidence type="ECO:0000313" key="2">
    <source>
        <dbReference type="EMBL" id="CAL4772718.1"/>
    </source>
</evidence>
<keyword evidence="3" id="KW-1185">Reference proteome</keyword>
<evidence type="ECO:0000313" key="3">
    <source>
        <dbReference type="Proteomes" id="UP001152797"/>
    </source>
</evidence>
<name>A0A9P1C7W9_9DINO</name>
<dbReference type="OrthoDB" id="417332at2759"/>
<gene>
    <name evidence="1" type="ORF">C1SCF055_LOCUS12857</name>
</gene>
<sequence>MGVNETQSTWNNFVYCKCGLSCAQQMGSWYVFNIGQSCACQICPDTNATANLRGSDVTNAPLDADQHEAKTNVQEGAKSLRSSMPGSEDTWDSAHVPGTNLLYCPCGKRCLRGRQLGLWTYWCFQYGCRTCR</sequence>
<dbReference type="EMBL" id="CAMXCT020000988">
    <property type="protein sequence ID" value="CAL1138781.1"/>
    <property type="molecule type" value="Genomic_DNA"/>
</dbReference>
<dbReference type="Proteomes" id="UP001152797">
    <property type="component" value="Unassembled WGS sequence"/>
</dbReference>
<dbReference type="AlphaFoldDB" id="A0A9P1C7W9"/>
<dbReference type="EMBL" id="CAMXCT010000988">
    <property type="protein sequence ID" value="CAI3985406.1"/>
    <property type="molecule type" value="Genomic_DNA"/>
</dbReference>
<comment type="caution">
    <text evidence="1">The sequence shown here is derived from an EMBL/GenBank/DDBJ whole genome shotgun (WGS) entry which is preliminary data.</text>
</comment>
<accession>A0A9P1C7W9</accession>
<reference evidence="1" key="1">
    <citation type="submission" date="2022-10" db="EMBL/GenBank/DDBJ databases">
        <authorList>
            <person name="Chen Y."/>
            <person name="Dougan E. K."/>
            <person name="Chan C."/>
            <person name="Rhodes N."/>
            <person name="Thang M."/>
        </authorList>
    </citation>
    <scope>NUCLEOTIDE SEQUENCE</scope>
</reference>
<dbReference type="EMBL" id="CAMXCT030000988">
    <property type="protein sequence ID" value="CAL4772718.1"/>
    <property type="molecule type" value="Genomic_DNA"/>
</dbReference>
<reference evidence="2 3" key="2">
    <citation type="submission" date="2024-05" db="EMBL/GenBank/DDBJ databases">
        <authorList>
            <person name="Chen Y."/>
            <person name="Shah S."/>
            <person name="Dougan E. K."/>
            <person name="Thang M."/>
            <person name="Chan C."/>
        </authorList>
    </citation>
    <scope>NUCLEOTIDE SEQUENCE [LARGE SCALE GENOMIC DNA]</scope>
</reference>